<proteinExistence type="predicted"/>
<reference evidence="1 2" key="1">
    <citation type="submission" date="2015-01" db="EMBL/GenBank/DDBJ databases">
        <title>Evolution of Trichinella species and genotypes.</title>
        <authorList>
            <person name="Korhonen P.K."/>
            <person name="Edoardo P."/>
            <person name="Giuseppe L.R."/>
            <person name="Gasser R.B."/>
        </authorList>
    </citation>
    <scope>NUCLEOTIDE SEQUENCE [LARGE SCALE GENOMIC DNA]</scope>
    <source>
        <strain evidence="1">ISS1980</strain>
    </source>
</reference>
<accession>A0A0V1LWD9</accession>
<evidence type="ECO:0000313" key="1">
    <source>
        <dbReference type="EMBL" id="KRZ63817.1"/>
    </source>
</evidence>
<dbReference type="AlphaFoldDB" id="A0A0V1LWD9"/>
<gene>
    <name evidence="1" type="ORF">T10_13193</name>
</gene>
<dbReference type="EMBL" id="JYDO01001880">
    <property type="protein sequence ID" value="KRZ63817.1"/>
    <property type="molecule type" value="Genomic_DNA"/>
</dbReference>
<keyword evidence="2" id="KW-1185">Reference proteome</keyword>
<name>A0A0V1LWD9_9BILA</name>
<sequence length="62" mass="6919">MPPTDLLFCTEHRQAIDTSLPPHLSHRGPPVAVIGEKKKWSSLSIMKKNGTRRLRVEGSSLL</sequence>
<comment type="caution">
    <text evidence="1">The sequence shown here is derived from an EMBL/GenBank/DDBJ whole genome shotgun (WGS) entry which is preliminary data.</text>
</comment>
<evidence type="ECO:0000313" key="2">
    <source>
        <dbReference type="Proteomes" id="UP000054843"/>
    </source>
</evidence>
<organism evidence="1 2">
    <name type="scientific">Trichinella papuae</name>
    <dbReference type="NCBI Taxonomy" id="268474"/>
    <lineage>
        <taxon>Eukaryota</taxon>
        <taxon>Metazoa</taxon>
        <taxon>Ecdysozoa</taxon>
        <taxon>Nematoda</taxon>
        <taxon>Enoplea</taxon>
        <taxon>Dorylaimia</taxon>
        <taxon>Trichinellida</taxon>
        <taxon>Trichinellidae</taxon>
        <taxon>Trichinella</taxon>
    </lineage>
</organism>
<dbReference type="Proteomes" id="UP000054843">
    <property type="component" value="Unassembled WGS sequence"/>
</dbReference>
<protein>
    <submittedName>
        <fullName evidence="1">Uncharacterized protein</fullName>
    </submittedName>
</protein>